<evidence type="ECO:0000313" key="3">
    <source>
        <dbReference type="Proteomes" id="UP000317155"/>
    </source>
</evidence>
<evidence type="ECO:0000313" key="2">
    <source>
        <dbReference type="EMBL" id="TRO78806.1"/>
    </source>
</evidence>
<evidence type="ECO:0000259" key="1">
    <source>
        <dbReference type="SMART" id="SM01001"/>
    </source>
</evidence>
<proteinExistence type="predicted"/>
<protein>
    <submittedName>
        <fullName evidence="2">Nickel pincer cofactor biosynthesis protein LarB</fullName>
    </submittedName>
</protein>
<comment type="caution">
    <text evidence="2">The sequence shown here is derived from an EMBL/GenBank/DDBJ whole genome shotgun (WGS) entry which is preliminary data.</text>
</comment>
<dbReference type="PANTHER" id="PTHR43064:SF1">
    <property type="entry name" value="SLL1489 PROTEIN"/>
    <property type="match status" value="1"/>
</dbReference>
<name>A0A550J6D0_9BACT</name>
<dbReference type="SUPFAM" id="SSF52255">
    <property type="entry name" value="N5-CAIR mutase (phosphoribosylaminoimidazole carboxylase, PurE)"/>
    <property type="match status" value="1"/>
</dbReference>
<dbReference type="OrthoDB" id="9782511at2"/>
<reference evidence="2 3" key="1">
    <citation type="submission" date="2019-07" db="EMBL/GenBank/DDBJ databases">
        <title>Insights of Desulfuromonas acetexigens electromicrobiology.</title>
        <authorList>
            <person name="Katuri K."/>
            <person name="Sapireddy V."/>
            <person name="Shaw D.R."/>
            <person name="Saikaly P."/>
        </authorList>
    </citation>
    <scope>NUCLEOTIDE SEQUENCE [LARGE SCALE GENOMIC DNA]</scope>
    <source>
        <strain evidence="2 3">2873</strain>
    </source>
</reference>
<dbReference type="InterPro" id="IPR039476">
    <property type="entry name" value="P2CMN_synthase_LarB"/>
</dbReference>
<accession>A0A550J6D0</accession>
<dbReference type="AlphaFoldDB" id="A0A550J6D0"/>
<dbReference type="SMART" id="SM01001">
    <property type="entry name" value="AIRC"/>
    <property type="match status" value="1"/>
</dbReference>
<dbReference type="GO" id="GO:0006189">
    <property type="term" value="P:'de novo' IMP biosynthetic process"/>
    <property type="evidence" value="ECO:0007669"/>
    <property type="project" value="InterPro"/>
</dbReference>
<dbReference type="Proteomes" id="UP000317155">
    <property type="component" value="Unassembled WGS sequence"/>
</dbReference>
<feature type="domain" description="PurE" evidence="1">
    <location>
        <begin position="120"/>
        <end position="252"/>
    </location>
</feature>
<dbReference type="EMBL" id="VJVV01000014">
    <property type="protein sequence ID" value="TRO78806.1"/>
    <property type="molecule type" value="Genomic_DNA"/>
</dbReference>
<dbReference type="InterPro" id="IPR000031">
    <property type="entry name" value="PurE_dom"/>
</dbReference>
<dbReference type="RefSeq" id="WP_092054472.1">
    <property type="nucleotide sequence ID" value="NZ_FOJJ01000006.1"/>
</dbReference>
<dbReference type="NCBIfam" id="NF033503">
    <property type="entry name" value="LarB"/>
    <property type="match status" value="1"/>
</dbReference>
<sequence length="252" mass="26246">MHPNDLLTLLQAIRDGGLSVEAGMERLRALPFEDVGVAMIDHHRELRQGAPEVIFGEGKSAGQIFTIVEKMAEKGSNVLVTRLAAEKAEPLLARFPDATYDTDARAFCLTQRPLEIATRGTVLVVCAGTSDLPVAREAAVTARMLGNPVEELVDVGVAGIHRLFARADKLREAAVVIVVAGMEGALPSVIGGLVAVPVIAVPTSVGYGAAFGGVAALLGMLNSCAGGVTVVNIDNGFGAAYAATRINRIIQP</sequence>
<dbReference type="Gene3D" id="3.40.50.1970">
    <property type="match status" value="1"/>
</dbReference>
<dbReference type="Pfam" id="PF00731">
    <property type="entry name" value="AIRC"/>
    <property type="match status" value="1"/>
</dbReference>
<dbReference type="GO" id="GO:0016787">
    <property type="term" value="F:hydrolase activity"/>
    <property type="evidence" value="ECO:0007669"/>
    <property type="project" value="InterPro"/>
</dbReference>
<dbReference type="PANTHER" id="PTHR43064">
    <property type="entry name" value="PHOSPHORIBOSYLAMINOIMIDAZOLE CARBOXYLASE-RELATED"/>
    <property type="match status" value="1"/>
</dbReference>
<organism evidence="2 3">
    <name type="scientific">Trichloromonas acetexigens</name>
    <dbReference type="NCBI Taxonomy" id="38815"/>
    <lineage>
        <taxon>Bacteria</taxon>
        <taxon>Pseudomonadati</taxon>
        <taxon>Thermodesulfobacteriota</taxon>
        <taxon>Desulfuromonadia</taxon>
        <taxon>Desulfuromonadales</taxon>
        <taxon>Trichloromonadaceae</taxon>
        <taxon>Trichloromonas</taxon>
    </lineage>
</organism>
<keyword evidence="3" id="KW-1185">Reference proteome</keyword>
<gene>
    <name evidence="2" type="primary">larB</name>
    <name evidence="2" type="ORF">FL622_15150</name>
</gene>